<evidence type="ECO:0000256" key="1">
    <source>
        <dbReference type="SAM" id="MobiDB-lite"/>
    </source>
</evidence>
<gene>
    <name evidence="2" type="ORF">KIL84_020517</name>
</gene>
<keyword evidence="3" id="KW-1185">Reference proteome</keyword>
<dbReference type="AlphaFoldDB" id="A0A9D4BB19"/>
<sequence length="115" mass="12864">MNSSKENQKAHLEKSHSNHSINFNFTRTPITKKFNYDMEANSSIARSKAVGRKEAYNGESNREKEMELVGSASKGEVVPEVEALLARLRALCALEGQLLRTDEVPPSDKEANEEE</sequence>
<name>A0A9D4BB19_9SAUR</name>
<reference evidence="2" key="1">
    <citation type="submission" date="2021-09" db="EMBL/GenBank/DDBJ databases">
        <title>The genome of Mauremys mutica provides insights into the evolution of semi-aquatic lifestyle.</title>
        <authorList>
            <person name="Gong S."/>
            <person name="Gao Y."/>
        </authorList>
    </citation>
    <scope>NUCLEOTIDE SEQUENCE</scope>
    <source>
        <strain evidence="2">MM-2020</strain>
        <tissue evidence="2">Muscle</tissue>
    </source>
</reference>
<feature type="region of interest" description="Disordered" evidence="1">
    <location>
        <begin position="1"/>
        <end position="24"/>
    </location>
</feature>
<dbReference type="EMBL" id="JAHDVG010000463">
    <property type="protein sequence ID" value="KAH1187768.1"/>
    <property type="molecule type" value="Genomic_DNA"/>
</dbReference>
<evidence type="ECO:0000313" key="2">
    <source>
        <dbReference type="EMBL" id="KAH1187768.1"/>
    </source>
</evidence>
<protein>
    <submittedName>
        <fullName evidence="2">Uncharacterized protein</fullName>
    </submittedName>
</protein>
<proteinExistence type="predicted"/>
<evidence type="ECO:0000313" key="3">
    <source>
        <dbReference type="Proteomes" id="UP000827986"/>
    </source>
</evidence>
<accession>A0A9D4BB19</accession>
<dbReference type="Proteomes" id="UP000827986">
    <property type="component" value="Unassembled WGS sequence"/>
</dbReference>
<feature type="compositionally biased region" description="Basic and acidic residues" evidence="1">
    <location>
        <begin position="1"/>
        <end position="16"/>
    </location>
</feature>
<organism evidence="2 3">
    <name type="scientific">Mauremys mutica</name>
    <name type="common">yellowpond turtle</name>
    <dbReference type="NCBI Taxonomy" id="74926"/>
    <lineage>
        <taxon>Eukaryota</taxon>
        <taxon>Metazoa</taxon>
        <taxon>Chordata</taxon>
        <taxon>Craniata</taxon>
        <taxon>Vertebrata</taxon>
        <taxon>Euteleostomi</taxon>
        <taxon>Archelosauria</taxon>
        <taxon>Testudinata</taxon>
        <taxon>Testudines</taxon>
        <taxon>Cryptodira</taxon>
        <taxon>Durocryptodira</taxon>
        <taxon>Testudinoidea</taxon>
        <taxon>Geoemydidae</taxon>
        <taxon>Geoemydinae</taxon>
        <taxon>Mauremys</taxon>
    </lineage>
</organism>
<comment type="caution">
    <text evidence="2">The sequence shown here is derived from an EMBL/GenBank/DDBJ whole genome shotgun (WGS) entry which is preliminary data.</text>
</comment>